<dbReference type="InterPro" id="IPR001155">
    <property type="entry name" value="OxRdtase_FMN_N"/>
</dbReference>
<dbReference type="EMBL" id="JAUSVO010000005">
    <property type="protein sequence ID" value="MDQ0439078.1"/>
    <property type="molecule type" value="Genomic_DNA"/>
</dbReference>
<keyword evidence="3" id="KW-0288">FMN</keyword>
<keyword evidence="5" id="KW-0560">Oxidoreductase</keyword>
<keyword evidence="4" id="KW-0521">NADP</keyword>
<dbReference type="InterPro" id="IPR044152">
    <property type="entry name" value="YqjM-like"/>
</dbReference>
<comment type="caution">
    <text evidence="7">The sequence shown here is derived from an EMBL/GenBank/DDBJ whole genome shotgun (WGS) entry which is preliminary data.</text>
</comment>
<evidence type="ECO:0000259" key="6">
    <source>
        <dbReference type="Pfam" id="PF00724"/>
    </source>
</evidence>
<evidence type="ECO:0000256" key="2">
    <source>
        <dbReference type="ARBA" id="ARBA00022630"/>
    </source>
</evidence>
<dbReference type="RefSeq" id="WP_266349982.1">
    <property type="nucleotide sequence ID" value="NZ_JAPKNG010000005.1"/>
</dbReference>
<gene>
    <name evidence="7" type="ORF">QO014_003479</name>
</gene>
<sequence>MSELFSPLVVGPVTLPNRIAIAPMCMYSSDDGTPGEWHFHHWMSLAASGASMITFEATGVERRGRISHGCLGLYSDQNEAMIGEKLAAARRVAAPGTVFGIQLGHAGRKASSQLPWHGGGALKADQDPWQTVGPSAIPFGPGWHTPTALDEAGIETVIAAFASAARRAARAGLDFVELHGAHGYLLHQFLSPISNKRTDRWGGSLENRMRLILEVAKAVRAALPERVFVGARLSATDWTEGGFTPEEAIIVASALKEAGVVYICASTGGNVHDAKIPVGPLYQTAFATEIKNGAQIVTRAVGLITTPAEAEAIIAEGKADMVALARAVLADPRWPWRAAYTLGAQAYAPPQYQRSLSTMKHWVADAA</sequence>
<feature type="domain" description="NADH:flavin oxidoreductase/NADH oxidase N-terminal" evidence="6">
    <location>
        <begin position="3"/>
        <end position="342"/>
    </location>
</feature>
<dbReference type="PANTHER" id="PTHR43303:SF4">
    <property type="entry name" value="NADPH DEHYDROGENASE C23G7.10C-RELATED"/>
    <property type="match status" value="1"/>
</dbReference>
<evidence type="ECO:0000256" key="5">
    <source>
        <dbReference type="ARBA" id="ARBA00023002"/>
    </source>
</evidence>
<dbReference type="Pfam" id="PF00724">
    <property type="entry name" value="Oxidored_FMN"/>
    <property type="match status" value="1"/>
</dbReference>
<dbReference type="Proteomes" id="UP001241603">
    <property type="component" value="Unassembled WGS sequence"/>
</dbReference>
<keyword evidence="8" id="KW-1185">Reference proteome</keyword>
<dbReference type="Gene3D" id="3.20.20.70">
    <property type="entry name" value="Aldolase class I"/>
    <property type="match status" value="1"/>
</dbReference>
<dbReference type="SUPFAM" id="SSF51395">
    <property type="entry name" value="FMN-linked oxidoreductases"/>
    <property type="match status" value="1"/>
</dbReference>
<name>A0ABU0HB31_9HYPH</name>
<evidence type="ECO:0000256" key="3">
    <source>
        <dbReference type="ARBA" id="ARBA00022643"/>
    </source>
</evidence>
<evidence type="ECO:0000313" key="7">
    <source>
        <dbReference type="EMBL" id="MDQ0439078.1"/>
    </source>
</evidence>
<evidence type="ECO:0000256" key="4">
    <source>
        <dbReference type="ARBA" id="ARBA00022857"/>
    </source>
</evidence>
<protein>
    <submittedName>
        <fullName evidence="7">2,4-dienoyl-CoA reductase-like NADH-dependent reductase (Old Yellow Enzyme family)</fullName>
    </submittedName>
</protein>
<dbReference type="InterPro" id="IPR013785">
    <property type="entry name" value="Aldolase_TIM"/>
</dbReference>
<comment type="cofactor">
    <cofactor evidence="1">
        <name>FMN</name>
        <dbReference type="ChEBI" id="CHEBI:58210"/>
    </cofactor>
</comment>
<proteinExistence type="predicted"/>
<dbReference type="CDD" id="cd02932">
    <property type="entry name" value="OYE_YqiM_FMN"/>
    <property type="match status" value="1"/>
</dbReference>
<evidence type="ECO:0000256" key="1">
    <source>
        <dbReference type="ARBA" id="ARBA00001917"/>
    </source>
</evidence>
<reference evidence="7 8" key="1">
    <citation type="submission" date="2023-07" db="EMBL/GenBank/DDBJ databases">
        <title>Genomic Encyclopedia of Type Strains, Phase IV (KMG-IV): sequencing the most valuable type-strain genomes for metagenomic binning, comparative biology and taxonomic classification.</title>
        <authorList>
            <person name="Goeker M."/>
        </authorList>
    </citation>
    <scope>NUCLEOTIDE SEQUENCE [LARGE SCALE GENOMIC DNA]</scope>
    <source>
        <strain evidence="7 8">B6-8</strain>
    </source>
</reference>
<organism evidence="7 8">
    <name type="scientific">Kaistia dalseonensis</name>
    <dbReference type="NCBI Taxonomy" id="410840"/>
    <lineage>
        <taxon>Bacteria</taxon>
        <taxon>Pseudomonadati</taxon>
        <taxon>Pseudomonadota</taxon>
        <taxon>Alphaproteobacteria</taxon>
        <taxon>Hyphomicrobiales</taxon>
        <taxon>Kaistiaceae</taxon>
        <taxon>Kaistia</taxon>
    </lineage>
</organism>
<dbReference type="PANTHER" id="PTHR43303">
    <property type="entry name" value="NADPH DEHYDROGENASE C23G7.10C-RELATED"/>
    <property type="match status" value="1"/>
</dbReference>
<evidence type="ECO:0000313" key="8">
    <source>
        <dbReference type="Proteomes" id="UP001241603"/>
    </source>
</evidence>
<accession>A0ABU0HB31</accession>
<keyword evidence="2" id="KW-0285">Flavoprotein</keyword>